<gene>
    <name evidence="6" type="ORF">L4923_17285</name>
</gene>
<keyword evidence="3" id="KW-0862">Zinc</keyword>
<keyword evidence="4" id="KW-0456">Lyase</keyword>
<dbReference type="Gene3D" id="3.90.1590.10">
    <property type="entry name" value="glutathione-dependent formaldehyde- activating enzyme (gfa)"/>
    <property type="match status" value="1"/>
</dbReference>
<dbReference type="InterPro" id="IPR006913">
    <property type="entry name" value="CENP-V/GFA"/>
</dbReference>
<sequence length="144" mass="15509">MDSATTMERAAKIKTRTARCGCGGLAITVAGEPRSVYACACLECQRATGTAFSYRAVFADDAVVSVEGERRTWQRTGDAGRWVEQTFCPSCGALVFMTGEGLPGAVSVSVGGFTDPDFAPPSTLHRARRKHRWFDPGPQTRISE</sequence>
<comment type="similarity">
    <text evidence="1">Belongs to the Gfa family.</text>
</comment>
<evidence type="ECO:0000256" key="1">
    <source>
        <dbReference type="ARBA" id="ARBA00005495"/>
    </source>
</evidence>
<evidence type="ECO:0000256" key="2">
    <source>
        <dbReference type="ARBA" id="ARBA00022723"/>
    </source>
</evidence>
<dbReference type="PANTHER" id="PTHR33337:SF40">
    <property type="entry name" value="CENP-V_GFA DOMAIN-CONTAINING PROTEIN-RELATED"/>
    <property type="match status" value="1"/>
</dbReference>
<dbReference type="PROSITE" id="PS51891">
    <property type="entry name" value="CENP_V_GFA"/>
    <property type="match status" value="1"/>
</dbReference>
<dbReference type="PANTHER" id="PTHR33337">
    <property type="entry name" value="GFA DOMAIN-CONTAINING PROTEIN"/>
    <property type="match status" value="1"/>
</dbReference>
<evidence type="ECO:0000259" key="5">
    <source>
        <dbReference type="PROSITE" id="PS51891"/>
    </source>
</evidence>
<dbReference type="SUPFAM" id="SSF51316">
    <property type="entry name" value="Mss4-like"/>
    <property type="match status" value="1"/>
</dbReference>
<proteinExistence type="inferred from homology"/>
<evidence type="ECO:0000256" key="4">
    <source>
        <dbReference type="ARBA" id="ARBA00023239"/>
    </source>
</evidence>
<organism evidence="6 7">
    <name type="scientific">Mesorhizobium retamae</name>
    <dbReference type="NCBI Taxonomy" id="2912854"/>
    <lineage>
        <taxon>Bacteria</taxon>
        <taxon>Pseudomonadati</taxon>
        <taxon>Pseudomonadota</taxon>
        <taxon>Alphaproteobacteria</taxon>
        <taxon>Hyphomicrobiales</taxon>
        <taxon>Phyllobacteriaceae</taxon>
        <taxon>Mesorhizobium</taxon>
    </lineage>
</organism>
<reference evidence="6 7" key="1">
    <citation type="submission" date="2022-02" db="EMBL/GenBank/DDBJ databases">
        <title>Draft genome sequence of Mezorhizobium retamae strain IRAMC:0171 isolated from Retama raetam nodules.</title>
        <authorList>
            <person name="Bengaied R."/>
            <person name="Sbissi I."/>
            <person name="Huber K."/>
            <person name="Ghodbane F."/>
            <person name="Nouioui I."/>
            <person name="Tarhouni M."/>
            <person name="Gtari M."/>
        </authorList>
    </citation>
    <scope>NUCLEOTIDE SEQUENCE [LARGE SCALE GENOMIC DNA]</scope>
    <source>
        <strain evidence="6 7">IRAMC:0171</strain>
    </source>
</reference>
<keyword evidence="2" id="KW-0479">Metal-binding</keyword>
<keyword evidence="7" id="KW-1185">Reference proteome</keyword>
<dbReference type="EMBL" id="JAKREW010000017">
    <property type="protein sequence ID" value="MCG7506782.1"/>
    <property type="molecule type" value="Genomic_DNA"/>
</dbReference>
<dbReference type="Proteomes" id="UP001201701">
    <property type="component" value="Unassembled WGS sequence"/>
</dbReference>
<dbReference type="InterPro" id="IPR011057">
    <property type="entry name" value="Mss4-like_sf"/>
</dbReference>
<dbReference type="RefSeq" id="WP_239367271.1">
    <property type="nucleotide sequence ID" value="NZ_JAKREW010000017.1"/>
</dbReference>
<comment type="caution">
    <text evidence="6">The sequence shown here is derived from an EMBL/GenBank/DDBJ whole genome shotgun (WGS) entry which is preliminary data.</text>
</comment>
<evidence type="ECO:0000313" key="6">
    <source>
        <dbReference type="EMBL" id="MCG7506782.1"/>
    </source>
</evidence>
<dbReference type="Pfam" id="PF04828">
    <property type="entry name" value="GFA"/>
    <property type="match status" value="1"/>
</dbReference>
<evidence type="ECO:0000313" key="7">
    <source>
        <dbReference type="Proteomes" id="UP001201701"/>
    </source>
</evidence>
<accession>A0ABS9QH48</accession>
<protein>
    <submittedName>
        <fullName evidence="6">GFA family protein</fullName>
    </submittedName>
</protein>
<evidence type="ECO:0000256" key="3">
    <source>
        <dbReference type="ARBA" id="ARBA00022833"/>
    </source>
</evidence>
<feature type="domain" description="CENP-V/GFA" evidence="5">
    <location>
        <begin position="16"/>
        <end position="135"/>
    </location>
</feature>
<name>A0ABS9QH48_9HYPH</name>